<feature type="domain" description="CorA-like transporter" evidence="2">
    <location>
        <begin position="62"/>
        <end position="332"/>
    </location>
</feature>
<dbReference type="AlphaFoldDB" id="A0AA38SKK9"/>
<dbReference type="EMBL" id="JANBVN010000002">
    <property type="protein sequence ID" value="KAJ9165581.1"/>
    <property type="molecule type" value="Genomic_DNA"/>
</dbReference>
<keyword evidence="1" id="KW-0812">Transmembrane</keyword>
<feature type="transmembrane region" description="Helical" evidence="1">
    <location>
        <begin position="555"/>
        <end position="579"/>
    </location>
</feature>
<evidence type="ECO:0000259" key="2">
    <source>
        <dbReference type="Pfam" id="PF26616"/>
    </source>
</evidence>
<name>A0AA38SKK9_9PEZI</name>
<dbReference type="Pfam" id="PF26616">
    <property type="entry name" value="CorA-like"/>
    <property type="match status" value="1"/>
</dbReference>
<protein>
    <recommendedName>
        <fullName evidence="2">CorA-like transporter domain-containing protein</fullName>
    </recommendedName>
</protein>
<evidence type="ECO:0000313" key="4">
    <source>
        <dbReference type="Proteomes" id="UP001174691"/>
    </source>
</evidence>
<sequence length="647" mass="74316">MPEHHYIHDYRLDKRALEKYLAEQFPCNPDEISVQAQLDYIENSLFHEHPAMSHDPYTRLERACRDAPNYPANDVRGRLFRHTVQSYKGRLASRSSSLFESDPQYPIDFLEAYDDEEFRSWSCTKVTELDGHLWMNRKDPRRRHVFIQAGTSMSPLDCSKEAFLLLMSFHEVMPQFLDLVLGFGRQPGPPPDFHYTAFHHDVLLGKSMANDYNITRLGRSGRQIRQCYNLWGVERSDATESWAIRQTAVYHSFDVQNGRTLWINIKANDVMLDRMKDVESTPGRPKPGFHQDNCAMFGDSLTAHTVIWEWCCANWHQLLANLEKEAREILVKVDNAPIAELSGLPTIADFTQSWDTTVTPVDRFPRTTAPPPMQSPLGILPATVQDSQTPDRLNRVLREFSIHNLQRLNGIGSQLQEAALVMKLNGGIIERVAALYKSLLADANFPSDIKTGCASAVAAFQEVAADCMRQFETEQNRIGTMAAMLEDGKRLFETILQYRNMEVNKLFAVSAQDTSMRMEDTTHEMHQSALRMERLTVDMSRIAQKTQRETASMHIITLVTLIFLPGTFVATLFGSGLFQWDQNHLEMSFPLWRQEYFNLFAKICFPLMVSVFLLWYGLYLWTNWKLKNKNDEEMQATAEIGEKSATS</sequence>
<dbReference type="Proteomes" id="UP001174691">
    <property type="component" value="Unassembled WGS sequence"/>
</dbReference>
<keyword evidence="4" id="KW-1185">Reference proteome</keyword>
<comment type="caution">
    <text evidence="3">The sequence shown here is derived from an EMBL/GenBank/DDBJ whole genome shotgun (WGS) entry which is preliminary data.</text>
</comment>
<feature type="transmembrane region" description="Helical" evidence="1">
    <location>
        <begin position="599"/>
        <end position="621"/>
    </location>
</feature>
<keyword evidence="1" id="KW-0472">Membrane</keyword>
<dbReference type="InterPro" id="IPR058257">
    <property type="entry name" value="CorA-like_dom"/>
</dbReference>
<gene>
    <name evidence="3" type="ORF">NKR19_g158</name>
</gene>
<proteinExistence type="predicted"/>
<evidence type="ECO:0000313" key="3">
    <source>
        <dbReference type="EMBL" id="KAJ9165581.1"/>
    </source>
</evidence>
<dbReference type="Gene3D" id="1.20.58.340">
    <property type="entry name" value="Magnesium transport protein CorA, transmembrane region"/>
    <property type="match status" value="1"/>
</dbReference>
<keyword evidence="1" id="KW-1133">Transmembrane helix</keyword>
<organism evidence="3 4">
    <name type="scientific">Coniochaeta hoffmannii</name>
    <dbReference type="NCBI Taxonomy" id="91930"/>
    <lineage>
        <taxon>Eukaryota</taxon>
        <taxon>Fungi</taxon>
        <taxon>Dikarya</taxon>
        <taxon>Ascomycota</taxon>
        <taxon>Pezizomycotina</taxon>
        <taxon>Sordariomycetes</taxon>
        <taxon>Sordariomycetidae</taxon>
        <taxon>Coniochaetales</taxon>
        <taxon>Coniochaetaceae</taxon>
        <taxon>Coniochaeta</taxon>
    </lineage>
</organism>
<evidence type="ECO:0000256" key="1">
    <source>
        <dbReference type="SAM" id="Phobius"/>
    </source>
</evidence>
<reference evidence="3" key="1">
    <citation type="submission" date="2022-07" db="EMBL/GenBank/DDBJ databases">
        <title>Fungi with potential for degradation of polypropylene.</title>
        <authorList>
            <person name="Gostincar C."/>
        </authorList>
    </citation>
    <scope>NUCLEOTIDE SEQUENCE</scope>
    <source>
        <strain evidence="3">EXF-13287</strain>
    </source>
</reference>
<accession>A0AA38SKK9</accession>